<protein>
    <submittedName>
        <fullName evidence="1">Uncharacterized protein</fullName>
    </submittedName>
</protein>
<sequence>MERQHSVPPAYIDDLKSAQLKGFPNQYAVLVEAFNREWSLLIDTSKSNIKIREVS</sequence>
<dbReference type="Proteomes" id="UP000029228">
    <property type="component" value="Unassembled WGS sequence"/>
</dbReference>
<reference evidence="1 2" key="1">
    <citation type="submission" date="2014-09" db="EMBL/GenBank/DDBJ databases">
        <title>Vibrio maritimus JCM 19235. (C45) whole genome shotgun sequence.</title>
        <authorList>
            <person name="Sawabe T."/>
            <person name="Meirelles P."/>
            <person name="Nakanishi M."/>
            <person name="Sayaka M."/>
            <person name="Hattori M."/>
            <person name="Ohkuma M."/>
        </authorList>
    </citation>
    <scope>NUCLEOTIDE SEQUENCE [LARGE SCALE GENOMIC DNA]</scope>
    <source>
        <strain evidence="2">JCM19235</strain>
    </source>
</reference>
<proteinExistence type="predicted"/>
<keyword evidence="2" id="KW-1185">Reference proteome</keyword>
<name>A0A090RQY2_9VIBR</name>
<dbReference type="AlphaFoldDB" id="A0A090RQY2"/>
<accession>A0A090RQY2</accession>
<evidence type="ECO:0000313" key="1">
    <source>
        <dbReference type="EMBL" id="GAL17825.1"/>
    </source>
</evidence>
<reference evidence="1 2" key="2">
    <citation type="submission" date="2014-09" db="EMBL/GenBank/DDBJ databases">
        <authorList>
            <consortium name="NBRP consortium"/>
            <person name="Sawabe T."/>
            <person name="Meirelles P."/>
            <person name="Nakanishi M."/>
            <person name="Sayaka M."/>
            <person name="Hattori M."/>
            <person name="Ohkuma M."/>
        </authorList>
    </citation>
    <scope>NUCLEOTIDE SEQUENCE [LARGE SCALE GENOMIC DNA]</scope>
    <source>
        <strain evidence="2">JCM19235</strain>
    </source>
</reference>
<dbReference type="EMBL" id="BBMR01000002">
    <property type="protein sequence ID" value="GAL17825.1"/>
    <property type="molecule type" value="Genomic_DNA"/>
</dbReference>
<comment type="caution">
    <text evidence="1">The sequence shown here is derived from an EMBL/GenBank/DDBJ whole genome shotgun (WGS) entry which is preliminary data.</text>
</comment>
<gene>
    <name evidence="1" type="ORF">JCM19235_6378</name>
</gene>
<evidence type="ECO:0000313" key="2">
    <source>
        <dbReference type="Proteomes" id="UP000029228"/>
    </source>
</evidence>
<organism evidence="1 2">
    <name type="scientific">Vibrio maritimus</name>
    <dbReference type="NCBI Taxonomy" id="990268"/>
    <lineage>
        <taxon>Bacteria</taxon>
        <taxon>Pseudomonadati</taxon>
        <taxon>Pseudomonadota</taxon>
        <taxon>Gammaproteobacteria</taxon>
        <taxon>Vibrionales</taxon>
        <taxon>Vibrionaceae</taxon>
        <taxon>Vibrio</taxon>
    </lineage>
</organism>